<dbReference type="Gene3D" id="3.30.70.330">
    <property type="match status" value="1"/>
</dbReference>
<keyword evidence="5" id="KW-1185">Reference proteome</keyword>
<evidence type="ECO:0000313" key="5">
    <source>
        <dbReference type="Proteomes" id="UP000654075"/>
    </source>
</evidence>
<dbReference type="InterPro" id="IPR000504">
    <property type="entry name" value="RRM_dom"/>
</dbReference>
<sequence length="386" mass="41491">MVGLTVPMQVSCSKSSIGLKMSADGKSVPMMQLGFDINVSLQDLLEAVAAFQAQSIRPDGVVKSVSLKVTAPLQGLADSADDSGSQQEPECKKSVNSTPMATQLSSFAYTLDPRTVNESDESDSPRREPDFLSGNSRPIDAQRSPDVPEVRPALGSGSLAPPGLSATKGRIPPGLFRWAAEPASQLPSMSNMMTGSSHCSRVRVDNITRGARARNIKNLFEEAGPIASCELNEGVAIVNFHRAEDAQTAVQLFDGAIIEVLKKSGLIDRMEADGMRKGSSSVEAKLIKVPWMDGLALRSKLEAEMGPLTGCQFRRGEGWLTIARNSYLKRADQGLELAQFKGSVISVTLDMRTEEEPPNNRAFQLKDSAALQSPDLQVLGNDVFLL</sequence>
<reference evidence="4" key="1">
    <citation type="submission" date="2021-02" db="EMBL/GenBank/DDBJ databases">
        <authorList>
            <person name="Dougan E. K."/>
            <person name="Rhodes N."/>
            <person name="Thang M."/>
            <person name="Chan C."/>
        </authorList>
    </citation>
    <scope>NUCLEOTIDE SEQUENCE</scope>
</reference>
<dbReference type="PROSITE" id="PS50102">
    <property type="entry name" value="RRM"/>
    <property type="match status" value="1"/>
</dbReference>
<dbReference type="InterPro" id="IPR035979">
    <property type="entry name" value="RBD_domain_sf"/>
</dbReference>
<evidence type="ECO:0000256" key="1">
    <source>
        <dbReference type="PROSITE-ProRule" id="PRU00176"/>
    </source>
</evidence>
<feature type="compositionally biased region" description="Polar residues" evidence="2">
    <location>
        <begin position="82"/>
        <end position="108"/>
    </location>
</feature>
<protein>
    <recommendedName>
        <fullName evidence="3">RRM domain-containing protein</fullName>
    </recommendedName>
</protein>
<dbReference type="GO" id="GO:0003723">
    <property type="term" value="F:RNA binding"/>
    <property type="evidence" value="ECO:0007669"/>
    <property type="project" value="UniProtKB-UniRule"/>
</dbReference>
<gene>
    <name evidence="4" type="ORF">PGLA1383_LOCUS1365</name>
</gene>
<dbReference type="Pfam" id="PF00076">
    <property type="entry name" value="RRM_1"/>
    <property type="match status" value="1"/>
</dbReference>
<organism evidence="4 5">
    <name type="scientific">Polarella glacialis</name>
    <name type="common">Dinoflagellate</name>
    <dbReference type="NCBI Taxonomy" id="89957"/>
    <lineage>
        <taxon>Eukaryota</taxon>
        <taxon>Sar</taxon>
        <taxon>Alveolata</taxon>
        <taxon>Dinophyceae</taxon>
        <taxon>Suessiales</taxon>
        <taxon>Suessiaceae</taxon>
        <taxon>Polarella</taxon>
    </lineage>
</organism>
<dbReference type="OrthoDB" id="421233at2759"/>
<proteinExistence type="predicted"/>
<evidence type="ECO:0000256" key="2">
    <source>
        <dbReference type="SAM" id="MobiDB-lite"/>
    </source>
</evidence>
<comment type="caution">
    <text evidence="4">The sequence shown here is derived from an EMBL/GenBank/DDBJ whole genome shotgun (WGS) entry which is preliminary data.</text>
</comment>
<feature type="region of interest" description="Disordered" evidence="2">
    <location>
        <begin position="77"/>
        <end position="166"/>
    </location>
</feature>
<evidence type="ECO:0000259" key="3">
    <source>
        <dbReference type="PROSITE" id="PS50102"/>
    </source>
</evidence>
<dbReference type="SUPFAM" id="SSF54928">
    <property type="entry name" value="RNA-binding domain, RBD"/>
    <property type="match status" value="1"/>
</dbReference>
<dbReference type="InterPro" id="IPR012677">
    <property type="entry name" value="Nucleotide-bd_a/b_plait_sf"/>
</dbReference>
<feature type="domain" description="RRM" evidence="3">
    <location>
        <begin position="200"/>
        <end position="272"/>
    </location>
</feature>
<dbReference type="Proteomes" id="UP000654075">
    <property type="component" value="Unassembled WGS sequence"/>
</dbReference>
<accession>A0A813D962</accession>
<evidence type="ECO:0000313" key="4">
    <source>
        <dbReference type="EMBL" id="CAE8582365.1"/>
    </source>
</evidence>
<dbReference type="SMART" id="SM00360">
    <property type="entry name" value="RRM"/>
    <property type="match status" value="1"/>
</dbReference>
<keyword evidence="1" id="KW-0694">RNA-binding</keyword>
<dbReference type="AlphaFoldDB" id="A0A813D962"/>
<name>A0A813D962_POLGL</name>
<dbReference type="EMBL" id="CAJNNV010000369">
    <property type="protein sequence ID" value="CAE8582365.1"/>
    <property type="molecule type" value="Genomic_DNA"/>
</dbReference>